<dbReference type="EMBL" id="PKMF04001202">
    <property type="protein sequence ID" value="KAK7813677.1"/>
    <property type="molecule type" value="Genomic_DNA"/>
</dbReference>
<keyword evidence="1" id="KW-0812">Transmembrane</keyword>
<feature type="transmembrane region" description="Helical" evidence="1">
    <location>
        <begin position="12"/>
        <end position="34"/>
    </location>
</feature>
<evidence type="ECO:0000313" key="4">
    <source>
        <dbReference type="Proteomes" id="UP000237347"/>
    </source>
</evidence>
<proteinExistence type="predicted"/>
<comment type="caution">
    <text evidence="3">The sequence shown here is derived from an EMBL/GenBank/DDBJ whole genome shotgun (WGS) entry which is preliminary data.</text>
</comment>
<gene>
    <name evidence="2" type="ORF">CFP56_004510</name>
    <name evidence="3" type="ORF">CFP56_030629</name>
</gene>
<dbReference type="AlphaFoldDB" id="A0AAW0LVB6"/>
<accession>A0AAW0LVB6</accession>
<name>A0AAW0LVB6_QUESU</name>
<evidence type="ECO:0000256" key="1">
    <source>
        <dbReference type="SAM" id="Phobius"/>
    </source>
</evidence>
<reference evidence="3 4" key="2">
    <citation type="journal article" date="2018" name="Sci. Data">
        <title>The draft genome sequence of cork oak.</title>
        <authorList>
            <person name="Ramos A.M."/>
            <person name="Usie A."/>
            <person name="Barbosa P."/>
            <person name="Barros P.M."/>
            <person name="Capote T."/>
            <person name="Chaves I."/>
            <person name="Simoes F."/>
            <person name="Abreu I."/>
            <person name="Carrasquinho I."/>
            <person name="Faro C."/>
            <person name="Guimaraes J.B."/>
            <person name="Mendonca D."/>
            <person name="Nobrega F."/>
            <person name="Rodrigues L."/>
            <person name="Saibo N.J.M."/>
            <person name="Varela M.C."/>
            <person name="Egas C."/>
            <person name="Matos J."/>
            <person name="Miguel C.M."/>
            <person name="Oliveira M.M."/>
            <person name="Ricardo C.P."/>
            <person name="Goncalves S."/>
        </authorList>
    </citation>
    <scope>NUCLEOTIDE SEQUENCE [LARGE SCALE GENOMIC DNA]</scope>
    <source>
        <strain evidence="4">cv. HL8</strain>
        <strain evidence="3">HL8</strain>
    </source>
</reference>
<sequence>MGATMSGWMLSLTSMSGVVGFGMGQGEFVSVLRIREMMKKMQRSFSH</sequence>
<organism evidence="3 4">
    <name type="scientific">Quercus suber</name>
    <name type="common">Cork oak</name>
    <dbReference type="NCBI Taxonomy" id="58331"/>
    <lineage>
        <taxon>Eukaryota</taxon>
        <taxon>Viridiplantae</taxon>
        <taxon>Streptophyta</taxon>
        <taxon>Embryophyta</taxon>
        <taxon>Tracheophyta</taxon>
        <taxon>Spermatophyta</taxon>
        <taxon>Magnoliopsida</taxon>
        <taxon>eudicotyledons</taxon>
        <taxon>Gunneridae</taxon>
        <taxon>Pentapetalae</taxon>
        <taxon>rosids</taxon>
        <taxon>fabids</taxon>
        <taxon>Fagales</taxon>
        <taxon>Fagaceae</taxon>
        <taxon>Quercus</taxon>
    </lineage>
</organism>
<dbReference type="Proteomes" id="UP000237347">
    <property type="component" value="Unassembled WGS sequence"/>
</dbReference>
<dbReference type="EMBL" id="PKMF04000051">
    <property type="protein sequence ID" value="KAK7854804.1"/>
    <property type="molecule type" value="Genomic_DNA"/>
</dbReference>
<keyword evidence="4" id="KW-1185">Reference proteome</keyword>
<reference evidence="3" key="3">
    <citation type="submission" date="2023-07" db="EMBL/GenBank/DDBJ databases">
        <title>An improved reference 1 genome and first organelle genomes of Quercus suber.</title>
        <authorList>
            <consortium name="Genosuber Consortium"/>
            <person name="Usie A."/>
            <person name="Serra O."/>
            <person name="Barros P."/>
        </authorList>
    </citation>
    <scope>NUCLEOTIDE SEQUENCE</scope>
    <source>
        <strain evidence="3">HL8</strain>
        <tissue evidence="3">Leaves</tissue>
    </source>
</reference>
<protein>
    <submittedName>
        <fullName evidence="3">Uncharacterized protein</fullName>
    </submittedName>
</protein>
<reference evidence="3" key="1">
    <citation type="submission" date="2017-12" db="EMBL/GenBank/DDBJ databases">
        <authorList>
            <person name="Barbosa P."/>
            <person name="Usie A."/>
            <person name="Ramos A.M."/>
        </authorList>
    </citation>
    <scope>NUCLEOTIDE SEQUENCE</scope>
    <source>
        <strain evidence="3">HL8</strain>
        <tissue evidence="3">Leaves</tissue>
    </source>
</reference>
<keyword evidence="1" id="KW-1133">Transmembrane helix</keyword>
<keyword evidence="1" id="KW-0472">Membrane</keyword>
<evidence type="ECO:0000313" key="3">
    <source>
        <dbReference type="EMBL" id="KAK7854804.1"/>
    </source>
</evidence>
<evidence type="ECO:0000313" key="2">
    <source>
        <dbReference type="EMBL" id="KAK7813677.1"/>
    </source>
</evidence>